<keyword evidence="2" id="KW-0678">Repressor</keyword>
<dbReference type="InterPro" id="IPR019786">
    <property type="entry name" value="Zinc_finger_PHD-type_CS"/>
</dbReference>
<dbReference type="SUPFAM" id="SSF49879">
    <property type="entry name" value="SMAD/FHA domain"/>
    <property type="match status" value="1"/>
</dbReference>
<dbReference type="PROSITE" id="PS50016">
    <property type="entry name" value="ZF_PHD_2"/>
    <property type="match status" value="1"/>
</dbReference>
<evidence type="ECO:0000313" key="19">
    <source>
        <dbReference type="EMBL" id="KAL3271561.1"/>
    </source>
</evidence>
<feature type="domain" description="FHA" evidence="17">
    <location>
        <begin position="569"/>
        <end position="623"/>
    </location>
</feature>
<dbReference type="Gene3D" id="3.30.40.10">
    <property type="entry name" value="Zinc/RING finger domain, C3HC4 (zinc finger)"/>
    <property type="match status" value="2"/>
</dbReference>
<dbReference type="Pfam" id="PF00628">
    <property type="entry name" value="PHD"/>
    <property type="match status" value="2"/>
</dbReference>
<evidence type="ECO:0000256" key="5">
    <source>
        <dbReference type="ARBA" id="ARBA00022723"/>
    </source>
</evidence>
<evidence type="ECO:0000256" key="1">
    <source>
        <dbReference type="ARBA" id="ARBA00004123"/>
    </source>
</evidence>
<comment type="subunit">
    <text evidence="13">Component of SIN3 complexes. Interacts with SIN3A in a complex composed of HDAC1, SAP30 and SIN3A. Component of the SIN3B complex, which includes SIN3B, HDAC2 or HDAC1, PHF12 and MORF4L1; interacts directly with all subunits. Interacts with TLE5.</text>
</comment>
<keyword evidence="6" id="KW-0677">Repeat</keyword>
<evidence type="ECO:0000256" key="3">
    <source>
        <dbReference type="ARBA" id="ARBA00022499"/>
    </source>
</evidence>
<keyword evidence="10" id="KW-0805">Transcription regulation</keyword>
<keyword evidence="12" id="KW-0539">Nucleus</keyword>
<dbReference type="InterPro" id="IPR001965">
    <property type="entry name" value="Znf_PHD"/>
</dbReference>
<dbReference type="InterPro" id="IPR011011">
    <property type="entry name" value="Znf_FYVE_PHD"/>
</dbReference>
<evidence type="ECO:0000256" key="10">
    <source>
        <dbReference type="ARBA" id="ARBA00023015"/>
    </source>
</evidence>
<evidence type="ECO:0000256" key="11">
    <source>
        <dbReference type="ARBA" id="ARBA00023163"/>
    </source>
</evidence>
<evidence type="ECO:0000256" key="8">
    <source>
        <dbReference type="ARBA" id="ARBA00022833"/>
    </source>
</evidence>
<dbReference type="CDD" id="cd15533">
    <property type="entry name" value="PHD1_PHF12"/>
    <property type="match status" value="1"/>
</dbReference>
<dbReference type="FunFam" id="3.30.40.10:FF:000154">
    <property type="entry name" value="PHD finger protein 12"/>
    <property type="match status" value="1"/>
</dbReference>
<accession>A0ABD2MYU6</accession>
<dbReference type="InterPro" id="IPR038098">
    <property type="entry name" value="PHF12_MRG-bd_sf"/>
</dbReference>
<evidence type="ECO:0000313" key="20">
    <source>
        <dbReference type="Proteomes" id="UP001516400"/>
    </source>
</evidence>
<feature type="domain" description="PHD-type" evidence="18">
    <location>
        <begin position="53"/>
        <end position="102"/>
    </location>
</feature>
<comment type="caution">
    <text evidence="19">The sequence shown here is derived from an EMBL/GenBank/DDBJ whole genome shotgun (WGS) entry which is preliminary data.</text>
</comment>
<dbReference type="InterPro" id="IPR031966">
    <property type="entry name" value="PHF12_MRG-bd"/>
</dbReference>
<evidence type="ECO:0000256" key="4">
    <source>
        <dbReference type="ARBA" id="ARBA00022553"/>
    </source>
</evidence>
<organism evidence="19 20">
    <name type="scientific">Cryptolaemus montrouzieri</name>
    <dbReference type="NCBI Taxonomy" id="559131"/>
    <lineage>
        <taxon>Eukaryota</taxon>
        <taxon>Metazoa</taxon>
        <taxon>Ecdysozoa</taxon>
        <taxon>Arthropoda</taxon>
        <taxon>Hexapoda</taxon>
        <taxon>Insecta</taxon>
        <taxon>Pterygota</taxon>
        <taxon>Neoptera</taxon>
        <taxon>Endopterygota</taxon>
        <taxon>Coleoptera</taxon>
        <taxon>Polyphaga</taxon>
        <taxon>Cucujiformia</taxon>
        <taxon>Coccinelloidea</taxon>
        <taxon>Coccinellidae</taxon>
        <taxon>Scymninae</taxon>
        <taxon>Scymnini</taxon>
        <taxon>Cryptolaemus</taxon>
    </lineage>
</organism>
<dbReference type="InterPro" id="IPR008984">
    <property type="entry name" value="SMAD_FHA_dom_sf"/>
</dbReference>
<keyword evidence="3" id="KW-1017">Isopeptide bond</keyword>
<protein>
    <recommendedName>
        <fullName evidence="14">PHD finger protein 12</fullName>
    </recommendedName>
    <alternativeName>
        <fullName evidence="15">PHD factor 1</fullName>
    </alternativeName>
</protein>
<sequence length="742" mass="84440">MSNVVYDLDTSGGLMDQIQALIAPPSSDDPEDTIKKEIQEHPYFRRPGKGHNHDNCDACGEGGDLICCDKCPSSFHLQCHDPPLERNDIPMGEWLCHSCIYAKTQNPIPLLRNKRSSSNPTESTFSKSIKKTKMTPMEILVEVASSMNPKQFELPRSMSVPCVFPGTDKDLTEIRKNLKNSRDYERNQNGLIPLPSKKCYECGKSCRVAPLLACDYCPLYFHLDCLNPPLATPPVSRWMCPIHVEHALDSVLLTSTSLTERVKLWDRFAGEPVDQNAIKLEFFRKVHRKNPPFRIKVRLAHRGRAKIPEMVRSHYRKPVHLLPSLKDVLRIANVTNNRNMSQKNGSLIDAKNKCENNEYIGKCHKCNNERTLCRCDLNDDVKEEGQSAIEDDSVQNIQKMEQNTFDRERTFNGFVKNEYMNGNLYSEMVKKEVAEVDLDHLDDRLIKLLAYQQIQNLLNQPNRPEELAHCLNSNNIQNKLRSMPLPSELLTPADIERISKVFSSPKKKKPKSNLRARAMICPVVSKHFYNVRTSEVDPTDVRHDASYMGYRPTVSTRFPEAVAMRYRVLNIGKGSNNDVDLEKFGHCNFLSPKHAVVFFDEYTKHYELINYSPHGTYVNNIFYSIETQLDRITKTANATQNTNGGLNSATPTENGNNVTAKTVPPLEHQVRDLIDKKRKVSRPRKNPYDFKMTALDGGERTECCCTVEDIKTGWEGSAILNHGALLKFGCISFVFSIVECVD</sequence>
<dbReference type="AlphaFoldDB" id="A0ABD2MYU6"/>
<keyword evidence="20" id="KW-1185">Reference proteome</keyword>
<dbReference type="EMBL" id="JABFTP020000042">
    <property type="protein sequence ID" value="KAL3271561.1"/>
    <property type="molecule type" value="Genomic_DNA"/>
</dbReference>
<dbReference type="PANTHER" id="PTHR46309:SF1">
    <property type="entry name" value="PHD FINGER PROTEIN 12"/>
    <property type="match status" value="1"/>
</dbReference>
<dbReference type="Gene3D" id="2.60.200.20">
    <property type="match status" value="1"/>
</dbReference>
<evidence type="ECO:0000256" key="2">
    <source>
        <dbReference type="ARBA" id="ARBA00022491"/>
    </source>
</evidence>
<evidence type="ECO:0000256" key="16">
    <source>
        <dbReference type="PROSITE-ProRule" id="PRU00146"/>
    </source>
</evidence>
<reference evidence="19 20" key="1">
    <citation type="journal article" date="2021" name="BMC Biol.">
        <title>Horizontally acquired antibacterial genes associated with adaptive radiation of ladybird beetles.</title>
        <authorList>
            <person name="Li H.S."/>
            <person name="Tang X.F."/>
            <person name="Huang Y.H."/>
            <person name="Xu Z.Y."/>
            <person name="Chen M.L."/>
            <person name="Du X.Y."/>
            <person name="Qiu B.Y."/>
            <person name="Chen P.T."/>
            <person name="Zhang W."/>
            <person name="Slipinski A."/>
            <person name="Escalona H.E."/>
            <person name="Waterhouse R.M."/>
            <person name="Zwick A."/>
            <person name="Pang H."/>
        </authorList>
    </citation>
    <scope>NUCLEOTIDE SEQUENCE [LARGE SCALE GENOMIC DNA]</scope>
    <source>
        <strain evidence="19">SYSU2018</strain>
    </source>
</reference>
<keyword evidence="4" id="KW-0597">Phosphoprotein</keyword>
<keyword evidence="7 16" id="KW-0863">Zinc-finger</keyword>
<proteinExistence type="predicted"/>
<evidence type="ECO:0000256" key="7">
    <source>
        <dbReference type="ARBA" id="ARBA00022771"/>
    </source>
</evidence>
<evidence type="ECO:0000256" key="15">
    <source>
        <dbReference type="ARBA" id="ARBA00076589"/>
    </source>
</evidence>
<dbReference type="Proteomes" id="UP001516400">
    <property type="component" value="Unassembled WGS sequence"/>
</dbReference>
<evidence type="ECO:0000259" key="18">
    <source>
        <dbReference type="PROSITE" id="PS50016"/>
    </source>
</evidence>
<dbReference type="InterPro" id="IPR013083">
    <property type="entry name" value="Znf_RING/FYVE/PHD"/>
</dbReference>
<comment type="subcellular location">
    <subcellularLocation>
        <location evidence="1">Nucleus</location>
    </subcellularLocation>
</comment>
<dbReference type="InterPro" id="IPR042163">
    <property type="entry name" value="PHF12"/>
</dbReference>
<dbReference type="GO" id="GO:0008270">
    <property type="term" value="F:zinc ion binding"/>
    <property type="evidence" value="ECO:0007669"/>
    <property type="project" value="UniProtKB-KW"/>
</dbReference>
<keyword evidence="9" id="KW-0832">Ubl conjugation</keyword>
<dbReference type="InterPro" id="IPR019787">
    <property type="entry name" value="Znf_PHD-finger"/>
</dbReference>
<evidence type="ECO:0000256" key="13">
    <source>
        <dbReference type="ARBA" id="ARBA00065785"/>
    </source>
</evidence>
<dbReference type="GO" id="GO:0005634">
    <property type="term" value="C:nucleus"/>
    <property type="evidence" value="ECO:0007669"/>
    <property type="project" value="UniProtKB-SubCell"/>
</dbReference>
<dbReference type="InterPro" id="IPR000253">
    <property type="entry name" value="FHA_dom"/>
</dbReference>
<dbReference type="SUPFAM" id="SSF57903">
    <property type="entry name" value="FYVE/PHD zinc finger"/>
    <property type="match status" value="2"/>
</dbReference>
<evidence type="ECO:0000256" key="6">
    <source>
        <dbReference type="ARBA" id="ARBA00022737"/>
    </source>
</evidence>
<dbReference type="PROSITE" id="PS50006">
    <property type="entry name" value="FHA_DOMAIN"/>
    <property type="match status" value="1"/>
</dbReference>
<dbReference type="FunFam" id="3.30.40.10:FF:000164">
    <property type="entry name" value="PHD finger protein 12"/>
    <property type="match status" value="1"/>
</dbReference>
<evidence type="ECO:0000256" key="12">
    <source>
        <dbReference type="ARBA" id="ARBA00023242"/>
    </source>
</evidence>
<evidence type="ECO:0000256" key="9">
    <source>
        <dbReference type="ARBA" id="ARBA00022843"/>
    </source>
</evidence>
<name>A0ABD2MYU6_9CUCU</name>
<evidence type="ECO:0000256" key="14">
    <source>
        <dbReference type="ARBA" id="ARBA00068755"/>
    </source>
</evidence>
<dbReference type="Pfam" id="PF16737">
    <property type="entry name" value="PHF12_MRG_bd"/>
    <property type="match status" value="1"/>
</dbReference>
<dbReference type="CDD" id="cd15534">
    <property type="entry name" value="PHD2_PHF12_Rco1"/>
    <property type="match status" value="1"/>
</dbReference>
<keyword evidence="5" id="KW-0479">Metal-binding</keyword>
<dbReference type="PANTHER" id="PTHR46309">
    <property type="entry name" value="PHD FINGER PROTEIN 12"/>
    <property type="match status" value="1"/>
</dbReference>
<dbReference type="PROSITE" id="PS01359">
    <property type="entry name" value="ZF_PHD_1"/>
    <property type="match status" value="1"/>
</dbReference>
<dbReference type="Pfam" id="PF00498">
    <property type="entry name" value="FHA"/>
    <property type="match status" value="1"/>
</dbReference>
<keyword evidence="11" id="KW-0804">Transcription</keyword>
<dbReference type="Gene3D" id="6.10.20.60">
    <property type="entry name" value="PHD finger protein 12"/>
    <property type="match status" value="1"/>
</dbReference>
<gene>
    <name evidence="19" type="ORF">HHI36_022036</name>
</gene>
<evidence type="ECO:0000259" key="17">
    <source>
        <dbReference type="PROSITE" id="PS50006"/>
    </source>
</evidence>
<dbReference type="SMART" id="SM00249">
    <property type="entry name" value="PHD"/>
    <property type="match status" value="2"/>
</dbReference>
<keyword evidence="8" id="KW-0862">Zinc</keyword>